<dbReference type="InterPro" id="IPR030457">
    <property type="entry name" value="ELO_CS"/>
</dbReference>
<gene>
    <name evidence="12" type="primary">LOC108084105</name>
</gene>
<proteinExistence type="inferred from homology"/>
<accession>A0A6P4JJ10</accession>
<dbReference type="PANTHER" id="PTHR11157">
    <property type="entry name" value="FATTY ACID ACYL TRANSFERASE-RELATED"/>
    <property type="match status" value="1"/>
</dbReference>
<dbReference type="GO" id="GO:0009922">
    <property type="term" value="F:fatty acid elongase activity"/>
    <property type="evidence" value="ECO:0007669"/>
    <property type="project" value="UniProtKB-EC"/>
</dbReference>
<keyword evidence="9 10" id="KW-0275">Fatty acid biosynthesis</keyword>
<keyword evidence="8 10" id="KW-0472">Membrane</keyword>
<comment type="similarity">
    <text evidence="10">Belongs to the ELO family.</text>
</comment>
<dbReference type="GO" id="GO:0019367">
    <property type="term" value="P:fatty acid elongation, saturated fatty acid"/>
    <property type="evidence" value="ECO:0007669"/>
    <property type="project" value="TreeGrafter"/>
</dbReference>
<evidence type="ECO:0000256" key="1">
    <source>
        <dbReference type="ARBA" id="ARBA00004141"/>
    </source>
</evidence>
<evidence type="ECO:0000256" key="6">
    <source>
        <dbReference type="ARBA" id="ARBA00022989"/>
    </source>
</evidence>
<comment type="subcellular location">
    <subcellularLocation>
        <location evidence="1">Membrane</location>
        <topology evidence="1">Multi-pass membrane protein</topology>
    </subcellularLocation>
</comment>
<keyword evidence="5 10" id="KW-0276">Fatty acid metabolism</keyword>
<dbReference type="GO" id="GO:0042761">
    <property type="term" value="P:very long-chain fatty acid biosynthetic process"/>
    <property type="evidence" value="ECO:0007669"/>
    <property type="project" value="TreeGrafter"/>
</dbReference>
<keyword evidence="4 10" id="KW-0812">Transmembrane</keyword>
<name>A0A6P4JJ10_DROKI</name>
<protein>
    <recommendedName>
        <fullName evidence="10">Elongation of very long chain fatty acids protein</fullName>
        <ecNumber evidence="10">2.3.1.199</ecNumber>
    </recommendedName>
    <alternativeName>
        <fullName evidence="10">Very-long-chain 3-oxoacyl-CoA synthase</fullName>
    </alternativeName>
</protein>
<evidence type="ECO:0000256" key="3">
    <source>
        <dbReference type="ARBA" id="ARBA00022679"/>
    </source>
</evidence>
<dbReference type="GeneID" id="108084105"/>
<feature type="transmembrane region" description="Helical" evidence="10">
    <location>
        <begin position="228"/>
        <end position="249"/>
    </location>
</feature>
<dbReference type="GO" id="GO:0005789">
    <property type="term" value="C:endoplasmic reticulum membrane"/>
    <property type="evidence" value="ECO:0007669"/>
    <property type="project" value="TreeGrafter"/>
</dbReference>
<keyword evidence="2 10" id="KW-0444">Lipid biosynthesis</keyword>
<dbReference type="RefSeq" id="XP_017035621.2">
    <property type="nucleotide sequence ID" value="XM_017180132.3"/>
</dbReference>
<feature type="transmembrane region" description="Helical" evidence="10">
    <location>
        <begin position="134"/>
        <end position="155"/>
    </location>
</feature>
<evidence type="ECO:0000313" key="11">
    <source>
        <dbReference type="Proteomes" id="UP001652661"/>
    </source>
</evidence>
<sequence>MYEVDNSTLTISGDPVQFPLVGSPWSPMMILGAYLFFVLKLGRKIMENRKPFDLRGVIKVYNIVQIVYNSVVLLSAVYFLFVLKAYDMSCVHTLPLDHEYKNWERLISYSYYFNKYMDLVETVFFVMRKKDRQISFLHVFHHTIMCVGGYLYLIFSGYGGLLFPVCLLNVAVHVIMYTYYYLSSVSPEVQASLWWKKYITIVQLVQFCLGVSFLINHLRQPNCNASRTVIYMGTLVGAAFITLFTNFYVKAYILPGRKKSQMKVSCPRLN</sequence>
<dbReference type="GO" id="GO:0034625">
    <property type="term" value="P:fatty acid elongation, monounsaturated fatty acid"/>
    <property type="evidence" value="ECO:0007669"/>
    <property type="project" value="TreeGrafter"/>
</dbReference>
<dbReference type="PROSITE" id="PS01188">
    <property type="entry name" value="ELO"/>
    <property type="match status" value="1"/>
</dbReference>
<evidence type="ECO:0000256" key="10">
    <source>
        <dbReference type="RuleBase" id="RU361115"/>
    </source>
</evidence>
<evidence type="ECO:0000256" key="9">
    <source>
        <dbReference type="ARBA" id="ARBA00023160"/>
    </source>
</evidence>
<feature type="transmembrane region" description="Helical" evidence="10">
    <location>
        <begin position="194"/>
        <end position="216"/>
    </location>
</feature>
<dbReference type="AlphaFoldDB" id="A0A6P4JJ10"/>
<keyword evidence="3 10" id="KW-0808">Transferase</keyword>
<evidence type="ECO:0000256" key="2">
    <source>
        <dbReference type="ARBA" id="ARBA00022516"/>
    </source>
</evidence>
<evidence type="ECO:0000256" key="8">
    <source>
        <dbReference type="ARBA" id="ARBA00023136"/>
    </source>
</evidence>
<dbReference type="GO" id="GO:0034626">
    <property type="term" value="P:fatty acid elongation, polyunsaturated fatty acid"/>
    <property type="evidence" value="ECO:0007669"/>
    <property type="project" value="TreeGrafter"/>
</dbReference>
<keyword evidence="7 10" id="KW-0443">Lipid metabolism</keyword>
<dbReference type="Proteomes" id="UP001652661">
    <property type="component" value="Chromosome 3R"/>
</dbReference>
<reference evidence="12" key="1">
    <citation type="submission" date="2025-08" db="UniProtKB">
        <authorList>
            <consortium name="RefSeq"/>
        </authorList>
    </citation>
    <scope>IDENTIFICATION</scope>
    <source>
        <strain evidence="12">14028-0561.14</strain>
        <tissue evidence="12">Whole fly</tissue>
    </source>
</reference>
<dbReference type="Pfam" id="PF01151">
    <property type="entry name" value="ELO"/>
    <property type="match status" value="1"/>
</dbReference>
<evidence type="ECO:0000256" key="5">
    <source>
        <dbReference type="ARBA" id="ARBA00022832"/>
    </source>
</evidence>
<evidence type="ECO:0000256" key="7">
    <source>
        <dbReference type="ARBA" id="ARBA00023098"/>
    </source>
</evidence>
<feature type="transmembrane region" description="Helical" evidence="10">
    <location>
        <begin position="60"/>
        <end position="86"/>
    </location>
</feature>
<dbReference type="OrthoDB" id="434092at2759"/>
<dbReference type="PANTHER" id="PTHR11157:SF116">
    <property type="entry name" value="ELONGATION OF VERY LONG CHAIN FATTY ACIDS PROTEIN-RELATED"/>
    <property type="match status" value="1"/>
</dbReference>
<keyword evidence="6 10" id="KW-1133">Transmembrane helix</keyword>
<comment type="catalytic activity">
    <reaction evidence="10">
        <text>a very-long-chain acyl-CoA + malonyl-CoA + H(+) = a very-long-chain 3-oxoacyl-CoA + CO2 + CoA</text>
        <dbReference type="Rhea" id="RHEA:32727"/>
        <dbReference type="ChEBI" id="CHEBI:15378"/>
        <dbReference type="ChEBI" id="CHEBI:16526"/>
        <dbReference type="ChEBI" id="CHEBI:57287"/>
        <dbReference type="ChEBI" id="CHEBI:57384"/>
        <dbReference type="ChEBI" id="CHEBI:90725"/>
        <dbReference type="ChEBI" id="CHEBI:90736"/>
        <dbReference type="EC" id="2.3.1.199"/>
    </reaction>
</comment>
<evidence type="ECO:0000256" key="4">
    <source>
        <dbReference type="ARBA" id="ARBA00022692"/>
    </source>
</evidence>
<feature type="transmembrane region" description="Helical" evidence="10">
    <location>
        <begin position="20"/>
        <end position="39"/>
    </location>
</feature>
<dbReference type="EC" id="2.3.1.199" evidence="10"/>
<dbReference type="InterPro" id="IPR002076">
    <property type="entry name" value="ELO_fam"/>
</dbReference>
<keyword evidence="11" id="KW-1185">Reference proteome</keyword>
<evidence type="ECO:0000313" key="12">
    <source>
        <dbReference type="RefSeq" id="XP_017035621.2"/>
    </source>
</evidence>
<dbReference type="GO" id="GO:0030148">
    <property type="term" value="P:sphingolipid biosynthetic process"/>
    <property type="evidence" value="ECO:0007669"/>
    <property type="project" value="TreeGrafter"/>
</dbReference>
<feature type="transmembrane region" description="Helical" evidence="10">
    <location>
        <begin position="161"/>
        <end position="182"/>
    </location>
</feature>
<organism evidence="11 12">
    <name type="scientific">Drosophila kikkawai</name>
    <name type="common">Fruit fly</name>
    <dbReference type="NCBI Taxonomy" id="30033"/>
    <lineage>
        <taxon>Eukaryota</taxon>
        <taxon>Metazoa</taxon>
        <taxon>Ecdysozoa</taxon>
        <taxon>Arthropoda</taxon>
        <taxon>Hexapoda</taxon>
        <taxon>Insecta</taxon>
        <taxon>Pterygota</taxon>
        <taxon>Neoptera</taxon>
        <taxon>Endopterygota</taxon>
        <taxon>Diptera</taxon>
        <taxon>Brachycera</taxon>
        <taxon>Muscomorpha</taxon>
        <taxon>Ephydroidea</taxon>
        <taxon>Drosophilidae</taxon>
        <taxon>Drosophila</taxon>
        <taxon>Sophophora</taxon>
    </lineage>
</organism>